<dbReference type="OrthoDB" id="291953at2"/>
<dbReference type="EMBL" id="CP042914">
    <property type="protein sequence ID" value="QEG42286.1"/>
    <property type="molecule type" value="Genomic_DNA"/>
</dbReference>
<dbReference type="KEGG" id="rul:UC8_43200"/>
<name>A0A5B9QYP4_9BACT</name>
<reference evidence="1 2" key="1">
    <citation type="submission" date="2019-08" db="EMBL/GenBank/DDBJ databases">
        <title>Deep-cultivation of Planctomycetes and their phenomic and genomic characterization uncovers novel biology.</title>
        <authorList>
            <person name="Wiegand S."/>
            <person name="Jogler M."/>
            <person name="Boedeker C."/>
            <person name="Pinto D."/>
            <person name="Vollmers J."/>
            <person name="Rivas-Marin E."/>
            <person name="Kohn T."/>
            <person name="Peeters S.H."/>
            <person name="Heuer A."/>
            <person name="Rast P."/>
            <person name="Oberbeckmann S."/>
            <person name="Bunk B."/>
            <person name="Jeske O."/>
            <person name="Meyerdierks A."/>
            <person name="Storesund J.E."/>
            <person name="Kallscheuer N."/>
            <person name="Luecker S."/>
            <person name="Lage O.M."/>
            <person name="Pohl T."/>
            <person name="Merkel B.J."/>
            <person name="Hornburger P."/>
            <person name="Mueller R.-W."/>
            <person name="Bruemmer F."/>
            <person name="Labrenz M."/>
            <person name="Spormann A.M."/>
            <person name="Op den Camp H."/>
            <person name="Overmann J."/>
            <person name="Amann R."/>
            <person name="Jetten M.S.M."/>
            <person name="Mascher T."/>
            <person name="Medema M.H."/>
            <person name="Devos D.P."/>
            <person name="Kaster A.-K."/>
            <person name="Ovreas L."/>
            <person name="Rohde M."/>
            <person name="Galperin M.Y."/>
            <person name="Jogler C."/>
        </authorList>
    </citation>
    <scope>NUCLEOTIDE SEQUENCE [LARGE SCALE GENOMIC DNA]</scope>
    <source>
        <strain evidence="1 2">UC8</strain>
    </source>
</reference>
<gene>
    <name evidence="1" type="ORF">UC8_43200</name>
</gene>
<dbReference type="Proteomes" id="UP000325286">
    <property type="component" value="Chromosome"/>
</dbReference>
<accession>A0A5B9QYP4</accession>
<proteinExistence type="predicted"/>
<organism evidence="1 2">
    <name type="scientific">Roseimaritima ulvae</name>
    <dbReference type="NCBI Taxonomy" id="980254"/>
    <lineage>
        <taxon>Bacteria</taxon>
        <taxon>Pseudomonadati</taxon>
        <taxon>Planctomycetota</taxon>
        <taxon>Planctomycetia</taxon>
        <taxon>Pirellulales</taxon>
        <taxon>Pirellulaceae</taxon>
        <taxon>Roseimaritima</taxon>
    </lineage>
</organism>
<evidence type="ECO:0000313" key="2">
    <source>
        <dbReference type="Proteomes" id="UP000325286"/>
    </source>
</evidence>
<dbReference type="AlphaFoldDB" id="A0A5B9QYP4"/>
<keyword evidence="2" id="KW-1185">Reference proteome</keyword>
<protein>
    <submittedName>
        <fullName evidence="1">Uncharacterized protein</fullName>
    </submittedName>
</protein>
<dbReference type="RefSeq" id="WP_068131540.1">
    <property type="nucleotide sequence ID" value="NZ_CP042914.1"/>
</dbReference>
<evidence type="ECO:0000313" key="1">
    <source>
        <dbReference type="EMBL" id="QEG42286.1"/>
    </source>
</evidence>
<sequence>MSGNAVWFLSGDLMFASRVQAAANQAGLDFRILGGLPAELNENEQPAWIVIDLATRGGLLPAVYETGKPRFPAARWLAYGPHVQVGKLAAARQAGIETVITRGQFDAKLPTLFEA</sequence>